<evidence type="ECO:0000313" key="1">
    <source>
        <dbReference type="EMBL" id="HIV01919.1"/>
    </source>
</evidence>
<name>A0A9D1NF05_9FIRM</name>
<dbReference type="EMBL" id="DVOJ01000018">
    <property type="protein sequence ID" value="HIV01919.1"/>
    <property type="molecule type" value="Genomic_DNA"/>
</dbReference>
<accession>A0A9D1NF05</accession>
<proteinExistence type="predicted"/>
<organism evidence="1 2">
    <name type="scientific">Candidatus Caccopulliclostridium gallistercoris</name>
    <dbReference type="NCBI Taxonomy" id="2840719"/>
    <lineage>
        <taxon>Bacteria</taxon>
        <taxon>Bacillati</taxon>
        <taxon>Bacillota</taxon>
        <taxon>Clostridia</taxon>
        <taxon>Candidatus Caccopulliclostridium</taxon>
    </lineage>
</organism>
<sequence>MSVPYFHFKRKLTQTETYTEWSDNRFLVAGVRSIVRGDNEEWNRVKDYFQLNRVADLGEPGEGRLGYIRELINKMDANKEKLKGNKSLTSFFEFFTSTAGEDLLDGSMTNADGGKQNRICIEQYINDYVNRAIAGDKNDYFTRSKEHLAWKSFGRKYTDFRELYGKFYDIVKVTSNGQLRDYCVFARFTYNKQTGKMSRHVDAPEKDL</sequence>
<dbReference type="AlphaFoldDB" id="A0A9D1NF05"/>
<protein>
    <submittedName>
        <fullName evidence="1">Uncharacterized protein</fullName>
    </submittedName>
</protein>
<dbReference type="Proteomes" id="UP000886861">
    <property type="component" value="Unassembled WGS sequence"/>
</dbReference>
<gene>
    <name evidence="1" type="ORF">IAA62_05160</name>
</gene>
<reference evidence="1" key="2">
    <citation type="journal article" date="2021" name="PeerJ">
        <title>Extensive microbial diversity within the chicken gut microbiome revealed by metagenomics and culture.</title>
        <authorList>
            <person name="Gilroy R."/>
            <person name="Ravi A."/>
            <person name="Getino M."/>
            <person name="Pursley I."/>
            <person name="Horton D.L."/>
            <person name="Alikhan N.F."/>
            <person name="Baker D."/>
            <person name="Gharbi K."/>
            <person name="Hall N."/>
            <person name="Watson M."/>
            <person name="Adriaenssens E.M."/>
            <person name="Foster-Nyarko E."/>
            <person name="Jarju S."/>
            <person name="Secka A."/>
            <person name="Antonio M."/>
            <person name="Oren A."/>
            <person name="Chaudhuri R.R."/>
            <person name="La Ragione R."/>
            <person name="Hildebrand F."/>
            <person name="Pallen M.J."/>
        </authorList>
    </citation>
    <scope>NUCLEOTIDE SEQUENCE</scope>
    <source>
        <strain evidence="1">CHK186-9395</strain>
    </source>
</reference>
<evidence type="ECO:0000313" key="2">
    <source>
        <dbReference type="Proteomes" id="UP000886861"/>
    </source>
</evidence>
<comment type="caution">
    <text evidence="1">The sequence shown here is derived from an EMBL/GenBank/DDBJ whole genome shotgun (WGS) entry which is preliminary data.</text>
</comment>
<reference evidence="1" key="1">
    <citation type="submission" date="2020-10" db="EMBL/GenBank/DDBJ databases">
        <authorList>
            <person name="Gilroy R."/>
        </authorList>
    </citation>
    <scope>NUCLEOTIDE SEQUENCE</scope>
    <source>
        <strain evidence="1">CHK186-9395</strain>
    </source>
</reference>